<sequence>MESLYRGRATPSRGGDGVTISGVSPTPVTMRMPVANLEALFAAESVQVTGDQLSSIVQSAVNTLWARKEAAVVKDGCGIPRLNRARATTRVGRQSSIDETELPAKHGHSSAKRSIRRNYSYDRKRTGDGDSNRALEAYAKSSGEVLSIGGKREGPEISFGPKDEQVSVAHNDAMVITTTIANYEVARAMVNLLARSMYYFMKPT</sequence>
<feature type="region of interest" description="Disordered" evidence="1">
    <location>
        <begin position="1"/>
        <end position="24"/>
    </location>
</feature>
<feature type="compositionally biased region" description="Basic residues" evidence="1">
    <location>
        <begin position="105"/>
        <end position="116"/>
    </location>
</feature>
<name>A0ABR0V5G2_REHGL</name>
<feature type="region of interest" description="Disordered" evidence="1">
    <location>
        <begin position="87"/>
        <end position="133"/>
    </location>
</feature>
<dbReference type="Proteomes" id="UP001318860">
    <property type="component" value="Unassembled WGS sequence"/>
</dbReference>
<gene>
    <name evidence="2" type="ORF">DH2020_035772</name>
</gene>
<reference evidence="2 3" key="1">
    <citation type="journal article" date="2021" name="Comput. Struct. Biotechnol. J.">
        <title>De novo genome assembly of the potent medicinal plant Rehmannia glutinosa using nanopore technology.</title>
        <authorList>
            <person name="Ma L."/>
            <person name="Dong C."/>
            <person name="Song C."/>
            <person name="Wang X."/>
            <person name="Zheng X."/>
            <person name="Niu Y."/>
            <person name="Chen S."/>
            <person name="Feng W."/>
        </authorList>
    </citation>
    <scope>NUCLEOTIDE SEQUENCE [LARGE SCALE GENOMIC DNA]</scope>
    <source>
        <strain evidence="2">DH-2019</strain>
    </source>
</reference>
<proteinExistence type="predicted"/>
<accession>A0ABR0V5G2</accession>
<protein>
    <submittedName>
        <fullName evidence="2">Uncharacterized protein</fullName>
    </submittedName>
</protein>
<feature type="compositionally biased region" description="Basic and acidic residues" evidence="1">
    <location>
        <begin position="119"/>
        <end position="133"/>
    </location>
</feature>
<organism evidence="2 3">
    <name type="scientific">Rehmannia glutinosa</name>
    <name type="common">Chinese foxglove</name>
    <dbReference type="NCBI Taxonomy" id="99300"/>
    <lineage>
        <taxon>Eukaryota</taxon>
        <taxon>Viridiplantae</taxon>
        <taxon>Streptophyta</taxon>
        <taxon>Embryophyta</taxon>
        <taxon>Tracheophyta</taxon>
        <taxon>Spermatophyta</taxon>
        <taxon>Magnoliopsida</taxon>
        <taxon>eudicotyledons</taxon>
        <taxon>Gunneridae</taxon>
        <taxon>Pentapetalae</taxon>
        <taxon>asterids</taxon>
        <taxon>lamiids</taxon>
        <taxon>Lamiales</taxon>
        <taxon>Orobanchaceae</taxon>
        <taxon>Rehmannieae</taxon>
        <taxon>Rehmannia</taxon>
    </lineage>
</organism>
<keyword evidence="3" id="KW-1185">Reference proteome</keyword>
<evidence type="ECO:0000256" key="1">
    <source>
        <dbReference type="SAM" id="MobiDB-lite"/>
    </source>
</evidence>
<comment type="caution">
    <text evidence="2">The sequence shown here is derived from an EMBL/GenBank/DDBJ whole genome shotgun (WGS) entry which is preliminary data.</text>
</comment>
<evidence type="ECO:0000313" key="2">
    <source>
        <dbReference type="EMBL" id="KAK6130479.1"/>
    </source>
</evidence>
<evidence type="ECO:0000313" key="3">
    <source>
        <dbReference type="Proteomes" id="UP001318860"/>
    </source>
</evidence>
<dbReference type="EMBL" id="JABTTQ020001575">
    <property type="protein sequence ID" value="KAK6130479.1"/>
    <property type="molecule type" value="Genomic_DNA"/>
</dbReference>